<dbReference type="Pfam" id="PF19044">
    <property type="entry name" value="P-loop_TraG"/>
    <property type="match status" value="1"/>
</dbReference>
<dbReference type="PANTHER" id="PTHR30121">
    <property type="entry name" value="UNCHARACTERIZED PROTEIN YJGR-RELATED"/>
    <property type="match status" value="1"/>
</dbReference>
<dbReference type="EMBL" id="BRLB01000031">
    <property type="protein sequence ID" value="GKX32308.1"/>
    <property type="molecule type" value="Genomic_DNA"/>
</dbReference>
<evidence type="ECO:0000259" key="1">
    <source>
        <dbReference type="Pfam" id="PF19044"/>
    </source>
</evidence>
<dbReference type="Gene3D" id="3.40.50.300">
    <property type="entry name" value="P-loop containing nucleotide triphosphate hydrolases"/>
    <property type="match status" value="2"/>
</dbReference>
<dbReference type="Proteomes" id="UP001144256">
    <property type="component" value="Unassembled WGS sequence"/>
</dbReference>
<dbReference type="AlphaFoldDB" id="A0A9W5YJ58"/>
<keyword evidence="3" id="KW-1185">Reference proteome</keyword>
<dbReference type="InterPro" id="IPR043964">
    <property type="entry name" value="P-loop_TraG"/>
</dbReference>
<accession>A0A9W5YJ58</accession>
<evidence type="ECO:0000313" key="2">
    <source>
        <dbReference type="EMBL" id="GKX32308.1"/>
    </source>
</evidence>
<sequence>MSEKENEELTWDYTGTVGNIDLILPQAVDEHEDYIYLGRKKYVRIYGVLAFPYLIHIGYFDALYGVLGQNIDTIDYVERIPDQKAVNKLTIEIAKAGSNAKLNGGDQKYVQKANDFEQMRKEIQVGTKKLLSVTKLIRVWGNTLKELNENSEIFENQCETMSIVVHCLSLNQENAFKSTMPSILMTEQEKKYKKNITSDGFAALLPAGKNGLHHPNGNYLGYTLATNSKIFYDNFVGPPLLSNPMVMIFGPAGSGKSVLLKAFLSRSNAMGAWNVYFDLEGEAEEIINHLGGNYINVAPGKKTGFNPLDLEVEEDKNGRKRIDIYGKVAEIREMLSIFCEKMRGKGLTGLELTGVEEAVRELYSERGITQNPDSLYEYRDGKENGKFSVGQRKKKMPILTDLRKKLLEYPNTKELAELMKLITGDGSMALFDCETTVNLHGLTGIGLKDVSDGFMKFYAVVNILEWVWSVFGNYKYKHIKKNAEIDEGWYFAKYPAAATLLEEMDRRGRKYSAALVIASQFIGEFLGTESGQTIVDMASTKFILKQNPDSVDKIVNHFNLSDQLKNDLVMFNEGDAVLLSGNEKIEMHVEVFDFEWEYFRT</sequence>
<dbReference type="RefSeq" id="WP_281819791.1">
    <property type="nucleotide sequence ID" value="NZ_BRLB01000031.1"/>
</dbReference>
<comment type="caution">
    <text evidence="2">The sequence shown here is derived from an EMBL/GenBank/DDBJ whole genome shotgun (WGS) entry which is preliminary data.</text>
</comment>
<dbReference type="InterPro" id="IPR051162">
    <property type="entry name" value="T4SS_component"/>
</dbReference>
<gene>
    <name evidence="2" type="ORF">SH1V18_47880</name>
</gene>
<dbReference type="PANTHER" id="PTHR30121:SF6">
    <property type="entry name" value="SLR6007 PROTEIN"/>
    <property type="match status" value="1"/>
</dbReference>
<organism evidence="2 3">
    <name type="scientific">Vallitalea longa</name>
    <dbReference type="NCBI Taxonomy" id="2936439"/>
    <lineage>
        <taxon>Bacteria</taxon>
        <taxon>Bacillati</taxon>
        <taxon>Bacillota</taxon>
        <taxon>Clostridia</taxon>
        <taxon>Lachnospirales</taxon>
        <taxon>Vallitaleaceae</taxon>
        <taxon>Vallitalea</taxon>
    </lineage>
</organism>
<reference evidence="2" key="1">
    <citation type="submission" date="2022-06" db="EMBL/GenBank/DDBJ databases">
        <title>Vallitalea longa sp. nov., an anaerobic bacterium isolated from marine sediment.</title>
        <authorList>
            <person name="Hirano S."/>
            <person name="Terahara T."/>
            <person name="Mori K."/>
            <person name="Hamada M."/>
            <person name="Matsumoto R."/>
            <person name="Kobayashi T."/>
        </authorList>
    </citation>
    <scope>NUCLEOTIDE SEQUENCE</scope>
    <source>
        <strain evidence="2">SH18-1</strain>
    </source>
</reference>
<proteinExistence type="predicted"/>
<dbReference type="SUPFAM" id="SSF52540">
    <property type="entry name" value="P-loop containing nucleoside triphosphate hydrolases"/>
    <property type="match status" value="1"/>
</dbReference>
<dbReference type="InterPro" id="IPR027417">
    <property type="entry name" value="P-loop_NTPase"/>
</dbReference>
<protein>
    <submittedName>
        <fullName evidence="2">Conjugal transfer protein</fullName>
    </submittedName>
</protein>
<name>A0A9W5YJ58_9FIRM</name>
<feature type="domain" description="TraG P-loop" evidence="1">
    <location>
        <begin position="240"/>
        <end position="575"/>
    </location>
</feature>
<evidence type="ECO:0000313" key="3">
    <source>
        <dbReference type="Proteomes" id="UP001144256"/>
    </source>
</evidence>